<sequence>MNILSPTIPSATPPTPLSSRFRCLQVRLLFEKCGHIETLTIHELPCAKPYRGWLPESSPYIQTKACSGLSRRLALKHSGCAGCLQAAKAEALRRGLLDWGRSRRDVARKVLPIQEICLRRSEWIKVMEAQAERQRRWDEERA</sequence>
<comment type="caution">
    <text evidence="1">The sequence shown here is derived from an EMBL/GenBank/DDBJ whole genome shotgun (WGS) entry which is preliminary data.</text>
</comment>
<evidence type="ECO:0000313" key="1">
    <source>
        <dbReference type="EMBL" id="OWP02230.1"/>
    </source>
</evidence>
<proteinExistence type="predicted"/>
<dbReference type="AlphaFoldDB" id="A0A218Z3L5"/>
<protein>
    <submittedName>
        <fullName evidence="1">Uncharacterized protein</fullName>
    </submittedName>
</protein>
<dbReference type="EMBL" id="MZNU01000243">
    <property type="protein sequence ID" value="OWP02230.1"/>
    <property type="molecule type" value="Genomic_DNA"/>
</dbReference>
<evidence type="ECO:0000313" key="2">
    <source>
        <dbReference type="Proteomes" id="UP000242519"/>
    </source>
</evidence>
<name>A0A218Z3L5_9HELO</name>
<reference evidence="1 2" key="1">
    <citation type="submission" date="2017-04" db="EMBL/GenBank/DDBJ databases">
        <title>Draft genome sequence of Marssonina coronaria NL1: causal agent of apple blotch.</title>
        <authorList>
            <person name="Cheng Q."/>
        </authorList>
    </citation>
    <scope>NUCLEOTIDE SEQUENCE [LARGE SCALE GENOMIC DNA]</scope>
    <source>
        <strain evidence="1 2">NL1</strain>
    </source>
</reference>
<accession>A0A218Z3L5</accession>
<keyword evidence="2" id="KW-1185">Reference proteome</keyword>
<dbReference type="InParanoid" id="A0A218Z3L5"/>
<dbReference type="OrthoDB" id="3528621at2759"/>
<organism evidence="1 2">
    <name type="scientific">Diplocarpon coronariae</name>
    <dbReference type="NCBI Taxonomy" id="2795749"/>
    <lineage>
        <taxon>Eukaryota</taxon>
        <taxon>Fungi</taxon>
        <taxon>Dikarya</taxon>
        <taxon>Ascomycota</taxon>
        <taxon>Pezizomycotina</taxon>
        <taxon>Leotiomycetes</taxon>
        <taxon>Helotiales</taxon>
        <taxon>Drepanopezizaceae</taxon>
        <taxon>Diplocarpon</taxon>
    </lineage>
</organism>
<gene>
    <name evidence="1" type="ORF">B2J93_5617</name>
</gene>
<dbReference type="Proteomes" id="UP000242519">
    <property type="component" value="Unassembled WGS sequence"/>
</dbReference>